<dbReference type="EMBL" id="AFYH01188626">
    <property type="status" value="NOT_ANNOTATED_CDS"/>
    <property type="molecule type" value="Genomic_DNA"/>
</dbReference>
<feature type="region of interest" description="Disordered" evidence="5">
    <location>
        <begin position="19"/>
        <end position="133"/>
    </location>
</feature>
<dbReference type="EMBL" id="AFYH01188627">
    <property type="status" value="NOT_ANNOTATED_CDS"/>
    <property type="molecule type" value="Genomic_DNA"/>
</dbReference>
<keyword evidence="4" id="KW-0677">Repeat</keyword>
<protein>
    <submittedName>
        <fullName evidence="6">Uncharacterized protein</fullName>
    </submittedName>
</protein>
<dbReference type="GeneTree" id="ENSGT00390000016048"/>
<evidence type="ECO:0000256" key="5">
    <source>
        <dbReference type="SAM" id="MobiDB-lite"/>
    </source>
</evidence>
<evidence type="ECO:0000256" key="2">
    <source>
        <dbReference type="ARBA" id="ARBA00022490"/>
    </source>
</evidence>
<evidence type="ECO:0000313" key="7">
    <source>
        <dbReference type="Proteomes" id="UP000008672"/>
    </source>
</evidence>
<keyword evidence="7" id="KW-1185">Reference proteome</keyword>
<feature type="compositionally biased region" description="Basic and acidic residues" evidence="5">
    <location>
        <begin position="163"/>
        <end position="176"/>
    </location>
</feature>
<keyword evidence="3" id="KW-0433">Leucine-rich repeat</keyword>
<dbReference type="GO" id="GO:0005737">
    <property type="term" value="C:cytoplasm"/>
    <property type="evidence" value="ECO:0007669"/>
    <property type="project" value="UniProtKB-SubCell"/>
</dbReference>
<sequence>GDPPLLTSFLQHQLGIHISRQKPPGLERPPLLVPINPKRKVKTHIPKVPKQPLMLGSTPGFSLLNSELHGSGTGSVNSARGQRSPPTSQPLPPIGSSSAGWAKKETKVLKTSDGPAEDNSTEEEQDGGLNFNDADKEEVETIFMTQVRSVCNMLLKKNSPVQRVEELPEPEWKPTEEESPPQKKKRESWKYKGYEELLNANPDAEFIDPTGIQQNVQALEYALNHMLIFHDPKREGGTHLQKLYRGREKKMQKSQPPSKSRVEAFEDILKKMKHAKTTVETPLASILQKQQPRNKEYAEAVGLLKEMQLKF</sequence>
<feature type="region of interest" description="Disordered" evidence="5">
    <location>
        <begin position="161"/>
        <end position="187"/>
    </location>
</feature>
<dbReference type="PANTHER" id="PTHR22710">
    <property type="entry name" value="X-RAY RADIATION RESISTANCE ASSOCIATED PROTEIN 1 XRRA1"/>
    <property type="match status" value="1"/>
</dbReference>
<feature type="compositionally biased region" description="Polar residues" evidence="5">
    <location>
        <begin position="74"/>
        <end position="86"/>
    </location>
</feature>
<dbReference type="AlphaFoldDB" id="H2ZSH2"/>
<feature type="compositionally biased region" description="Acidic residues" evidence="5">
    <location>
        <begin position="115"/>
        <end position="126"/>
    </location>
</feature>
<dbReference type="PANTHER" id="PTHR22710:SF2">
    <property type="entry name" value="X-RAY RADIATION RESISTANCE-ASSOCIATED PROTEIN 1"/>
    <property type="match status" value="1"/>
</dbReference>
<reference evidence="7" key="1">
    <citation type="submission" date="2011-08" db="EMBL/GenBank/DDBJ databases">
        <title>The draft genome of Latimeria chalumnae.</title>
        <authorList>
            <person name="Di Palma F."/>
            <person name="Alfoldi J."/>
            <person name="Johnson J."/>
            <person name="Berlin A."/>
            <person name="Gnerre S."/>
            <person name="Jaffe D."/>
            <person name="MacCallum I."/>
            <person name="Young S."/>
            <person name="Walker B.J."/>
            <person name="Lander E."/>
            <person name="Lindblad-Toh K."/>
        </authorList>
    </citation>
    <scope>NUCLEOTIDE SEQUENCE [LARGE SCALE GENOMIC DNA]</scope>
    <source>
        <strain evidence="7">Wild caught</strain>
    </source>
</reference>
<evidence type="ECO:0000256" key="1">
    <source>
        <dbReference type="ARBA" id="ARBA00004496"/>
    </source>
</evidence>
<dbReference type="Ensembl" id="ENSLACT00000000345.1">
    <property type="protein sequence ID" value="ENSLACP00000000343.1"/>
    <property type="gene ID" value="ENSLACG00000000310.1"/>
</dbReference>
<evidence type="ECO:0000256" key="3">
    <source>
        <dbReference type="ARBA" id="ARBA00022614"/>
    </source>
</evidence>
<dbReference type="GO" id="GO:0005634">
    <property type="term" value="C:nucleus"/>
    <property type="evidence" value="ECO:0007669"/>
    <property type="project" value="TreeGrafter"/>
</dbReference>
<evidence type="ECO:0000256" key="4">
    <source>
        <dbReference type="ARBA" id="ARBA00022737"/>
    </source>
</evidence>
<reference evidence="6" key="3">
    <citation type="submission" date="2025-09" db="UniProtKB">
        <authorList>
            <consortium name="Ensembl"/>
        </authorList>
    </citation>
    <scope>IDENTIFICATION</scope>
</reference>
<dbReference type="HOGENOM" id="CLU_830383_0_0_1"/>
<proteinExistence type="predicted"/>
<accession>H2ZSH2</accession>
<reference evidence="6" key="2">
    <citation type="submission" date="2025-08" db="UniProtKB">
        <authorList>
            <consortium name="Ensembl"/>
        </authorList>
    </citation>
    <scope>IDENTIFICATION</scope>
</reference>
<keyword evidence="2" id="KW-0963">Cytoplasm</keyword>
<dbReference type="Proteomes" id="UP000008672">
    <property type="component" value="Unassembled WGS sequence"/>
</dbReference>
<organism evidence="6 7">
    <name type="scientific">Latimeria chalumnae</name>
    <name type="common">Coelacanth</name>
    <dbReference type="NCBI Taxonomy" id="7897"/>
    <lineage>
        <taxon>Eukaryota</taxon>
        <taxon>Metazoa</taxon>
        <taxon>Chordata</taxon>
        <taxon>Craniata</taxon>
        <taxon>Vertebrata</taxon>
        <taxon>Euteleostomi</taxon>
        <taxon>Coelacanthiformes</taxon>
        <taxon>Coelacanthidae</taxon>
        <taxon>Latimeria</taxon>
    </lineage>
</organism>
<comment type="subcellular location">
    <subcellularLocation>
        <location evidence="1">Cytoplasm</location>
    </subcellularLocation>
</comment>
<feature type="compositionally biased region" description="Basic residues" evidence="5">
    <location>
        <begin position="37"/>
        <end position="47"/>
    </location>
</feature>
<evidence type="ECO:0000313" key="6">
    <source>
        <dbReference type="Ensembl" id="ENSLACP00000000343.1"/>
    </source>
</evidence>
<name>H2ZSH2_LATCH</name>